<gene>
    <name evidence="2" type="ORF">CRENBAI_022285</name>
</gene>
<feature type="region of interest" description="Disordered" evidence="1">
    <location>
        <begin position="1"/>
        <end position="141"/>
    </location>
</feature>
<comment type="caution">
    <text evidence="2">The sequence shown here is derived from an EMBL/GenBank/DDBJ whole genome shotgun (WGS) entry which is preliminary data.</text>
</comment>
<proteinExistence type="predicted"/>
<sequence>MRRPPVPSSAPLSIEAGGGFPAHGFTPDKPSPPLPTLDPVPGPVLGGFLDEPPSHPDPVPGPVPEGFLDEPPSHPDPVPSPVPEGFLDEPPSHPDPVPGPVPEGSQAEPPSHSVPVREGLVDGLPPLPAPVPGPVLEGSEDKLPPSLVPILEEFVEDLGARTYPLRLLCLGGSATELHGLAKGPSGLCTALLGSSSFRTVPLSSTMGSPGPAAGRQVIGSYYASLLSSCVTDLLIVFSYITGLLIARSAGEGHRAGRLNFGSVRGDLRAFRLNSYVM</sequence>
<evidence type="ECO:0000256" key="1">
    <source>
        <dbReference type="SAM" id="MobiDB-lite"/>
    </source>
</evidence>
<evidence type="ECO:0000313" key="3">
    <source>
        <dbReference type="Proteomes" id="UP001311232"/>
    </source>
</evidence>
<evidence type="ECO:0000313" key="2">
    <source>
        <dbReference type="EMBL" id="KAK5620556.1"/>
    </source>
</evidence>
<dbReference type="Proteomes" id="UP001311232">
    <property type="component" value="Unassembled WGS sequence"/>
</dbReference>
<keyword evidence="3" id="KW-1185">Reference proteome</keyword>
<accession>A0AAV9SGS1</accession>
<reference evidence="2 3" key="1">
    <citation type="submission" date="2021-06" db="EMBL/GenBank/DDBJ databases">
        <authorList>
            <person name="Palmer J.M."/>
        </authorList>
    </citation>
    <scope>NUCLEOTIDE SEQUENCE [LARGE SCALE GENOMIC DNA]</scope>
    <source>
        <strain evidence="2 3">MEX-2019</strain>
        <tissue evidence="2">Muscle</tissue>
    </source>
</reference>
<name>A0AAV9SGS1_9TELE</name>
<protein>
    <submittedName>
        <fullName evidence="2">Uncharacterized protein</fullName>
    </submittedName>
</protein>
<dbReference type="AlphaFoldDB" id="A0AAV9SGS1"/>
<dbReference type="EMBL" id="JAHHUM010000353">
    <property type="protein sequence ID" value="KAK5620556.1"/>
    <property type="molecule type" value="Genomic_DNA"/>
</dbReference>
<dbReference type="PRINTS" id="PR01217">
    <property type="entry name" value="PRICHEXTENSN"/>
</dbReference>
<feature type="compositionally biased region" description="Pro residues" evidence="1">
    <location>
        <begin position="29"/>
        <end position="42"/>
    </location>
</feature>
<organism evidence="2 3">
    <name type="scientific">Crenichthys baileyi</name>
    <name type="common">White River springfish</name>
    <dbReference type="NCBI Taxonomy" id="28760"/>
    <lineage>
        <taxon>Eukaryota</taxon>
        <taxon>Metazoa</taxon>
        <taxon>Chordata</taxon>
        <taxon>Craniata</taxon>
        <taxon>Vertebrata</taxon>
        <taxon>Euteleostomi</taxon>
        <taxon>Actinopterygii</taxon>
        <taxon>Neopterygii</taxon>
        <taxon>Teleostei</taxon>
        <taxon>Neoteleostei</taxon>
        <taxon>Acanthomorphata</taxon>
        <taxon>Ovalentaria</taxon>
        <taxon>Atherinomorphae</taxon>
        <taxon>Cyprinodontiformes</taxon>
        <taxon>Goodeidae</taxon>
        <taxon>Crenichthys</taxon>
    </lineage>
</organism>